<feature type="region of interest" description="Disordered" evidence="1">
    <location>
        <begin position="61"/>
        <end position="80"/>
    </location>
</feature>
<organism evidence="2 3">
    <name type="scientific">Rhynchosporium secalis</name>
    <name type="common">Barley scald fungus</name>
    <dbReference type="NCBI Taxonomy" id="38038"/>
    <lineage>
        <taxon>Eukaryota</taxon>
        <taxon>Fungi</taxon>
        <taxon>Dikarya</taxon>
        <taxon>Ascomycota</taxon>
        <taxon>Pezizomycotina</taxon>
        <taxon>Leotiomycetes</taxon>
        <taxon>Helotiales</taxon>
        <taxon>Ploettnerulaceae</taxon>
        <taxon>Rhynchosporium</taxon>
    </lineage>
</organism>
<proteinExistence type="predicted"/>
<evidence type="ECO:0000313" key="2">
    <source>
        <dbReference type="EMBL" id="CZT46704.1"/>
    </source>
</evidence>
<dbReference type="Proteomes" id="UP000177625">
    <property type="component" value="Unassembled WGS sequence"/>
</dbReference>
<keyword evidence="3" id="KW-1185">Reference proteome</keyword>
<dbReference type="EMBL" id="FJVC01000259">
    <property type="protein sequence ID" value="CZT46704.1"/>
    <property type="molecule type" value="Genomic_DNA"/>
</dbReference>
<evidence type="ECO:0000313" key="3">
    <source>
        <dbReference type="Proteomes" id="UP000177625"/>
    </source>
</evidence>
<protein>
    <recommendedName>
        <fullName evidence="4">FAR1 domain-containing protein</fullName>
    </recommendedName>
</protein>
<evidence type="ECO:0008006" key="4">
    <source>
        <dbReference type="Google" id="ProtNLM"/>
    </source>
</evidence>
<sequence>MASISIPCGLAPPIVIYSDIPTGFTAIQAHARAHGYALRQRNIRLFRALFVCDRAGKYDPKGKQLDVDTSKRRKNTRSKKCDCQMRVTLMKDRASEQ</sequence>
<dbReference type="AlphaFoldDB" id="A0A1E1MCE2"/>
<evidence type="ECO:0000256" key="1">
    <source>
        <dbReference type="SAM" id="MobiDB-lite"/>
    </source>
</evidence>
<feature type="compositionally biased region" description="Basic and acidic residues" evidence="1">
    <location>
        <begin position="61"/>
        <end position="70"/>
    </location>
</feature>
<accession>A0A1E1MCE2</accession>
<name>A0A1E1MCE2_RHYSE</name>
<reference evidence="3" key="1">
    <citation type="submission" date="2016-03" db="EMBL/GenBank/DDBJ databases">
        <authorList>
            <person name="Guldener U."/>
        </authorList>
    </citation>
    <scope>NUCLEOTIDE SEQUENCE [LARGE SCALE GENOMIC DNA]</scope>
</reference>
<gene>
    <name evidence="2" type="ORF">RSE6_07178</name>
</gene>